<evidence type="ECO:0000256" key="3">
    <source>
        <dbReference type="PROSITE-ProRule" id="PRU10007"/>
    </source>
</evidence>
<keyword evidence="2 4" id="KW-0560">Oxidoreductase</keyword>
<reference evidence="6 7" key="1">
    <citation type="submission" date="2020-03" db="EMBL/GenBank/DDBJ databases">
        <title>Whole genome shotgun sequence of Phytohabitans suffuscus NBRC 105367.</title>
        <authorList>
            <person name="Komaki H."/>
            <person name="Tamura T."/>
        </authorList>
    </citation>
    <scope>NUCLEOTIDE SEQUENCE [LARGE SCALE GENOMIC DNA]</scope>
    <source>
        <strain evidence="6 7">NBRC 105367</strain>
    </source>
</reference>
<dbReference type="GO" id="GO:0016620">
    <property type="term" value="F:oxidoreductase activity, acting on the aldehyde or oxo group of donors, NAD or NADP as acceptor"/>
    <property type="evidence" value="ECO:0007669"/>
    <property type="project" value="InterPro"/>
</dbReference>
<dbReference type="PROSITE" id="PS00070">
    <property type="entry name" value="ALDEHYDE_DEHYDR_CYS"/>
    <property type="match status" value="1"/>
</dbReference>
<dbReference type="Pfam" id="PF00171">
    <property type="entry name" value="Aldedh"/>
    <property type="match status" value="1"/>
</dbReference>
<comment type="similarity">
    <text evidence="1 4">Belongs to the aldehyde dehydrogenase family.</text>
</comment>
<reference evidence="6 7" key="2">
    <citation type="submission" date="2020-03" db="EMBL/GenBank/DDBJ databases">
        <authorList>
            <person name="Ichikawa N."/>
            <person name="Kimura A."/>
            <person name="Kitahashi Y."/>
            <person name="Uohara A."/>
        </authorList>
    </citation>
    <scope>NUCLEOTIDE SEQUENCE [LARGE SCALE GENOMIC DNA]</scope>
    <source>
        <strain evidence="6 7">NBRC 105367</strain>
    </source>
</reference>
<dbReference type="InterPro" id="IPR016163">
    <property type="entry name" value="Ald_DH_C"/>
</dbReference>
<dbReference type="PANTHER" id="PTHR11699">
    <property type="entry name" value="ALDEHYDE DEHYDROGENASE-RELATED"/>
    <property type="match status" value="1"/>
</dbReference>
<dbReference type="InterPro" id="IPR016161">
    <property type="entry name" value="Ald_DH/histidinol_DH"/>
</dbReference>
<dbReference type="InterPro" id="IPR015590">
    <property type="entry name" value="Aldehyde_DH_dom"/>
</dbReference>
<dbReference type="FunFam" id="3.40.309.10:FF:000012">
    <property type="entry name" value="Betaine aldehyde dehydrogenase"/>
    <property type="match status" value="1"/>
</dbReference>
<name>A0A6F8YVC6_9ACTN</name>
<dbReference type="CDD" id="cd07114">
    <property type="entry name" value="ALDH_DhaS"/>
    <property type="match status" value="1"/>
</dbReference>
<dbReference type="InterPro" id="IPR016162">
    <property type="entry name" value="Ald_DH_N"/>
</dbReference>
<dbReference type="RefSeq" id="WP_173162107.1">
    <property type="nucleotide sequence ID" value="NZ_AP022871.1"/>
</dbReference>
<organism evidence="6 7">
    <name type="scientific">Phytohabitans suffuscus</name>
    <dbReference type="NCBI Taxonomy" id="624315"/>
    <lineage>
        <taxon>Bacteria</taxon>
        <taxon>Bacillati</taxon>
        <taxon>Actinomycetota</taxon>
        <taxon>Actinomycetes</taxon>
        <taxon>Micromonosporales</taxon>
        <taxon>Micromonosporaceae</taxon>
    </lineage>
</organism>
<dbReference type="Proteomes" id="UP000503011">
    <property type="component" value="Chromosome"/>
</dbReference>
<evidence type="ECO:0000256" key="4">
    <source>
        <dbReference type="RuleBase" id="RU003345"/>
    </source>
</evidence>
<gene>
    <name evidence="6" type="ORF">Psuf_073270</name>
</gene>
<dbReference type="InterPro" id="IPR029510">
    <property type="entry name" value="Ald_DH_CS_GLU"/>
</dbReference>
<feature type="active site" evidence="3">
    <location>
        <position position="251"/>
    </location>
</feature>
<feature type="domain" description="Aldehyde dehydrogenase" evidence="5">
    <location>
        <begin position="14"/>
        <end position="474"/>
    </location>
</feature>
<proteinExistence type="inferred from homology"/>
<accession>A0A6F8YVC6</accession>
<evidence type="ECO:0000313" key="6">
    <source>
        <dbReference type="EMBL" id="BCB90014.1"/>
    </source>
</evidence>
<evidence type="ECO:0000256" key="2">
    <source>
        <dbReference type="ARBA" id="ARBA00023002"/>
    </source>
</evidence>
<dbReference type="InterPro" id="IPR016160">
    <property type="entry name" value="Ald_DH_CS_CYS"/>
</dbReference>
<dbReference type="Gene3D" id="3.40.309.10">
    <property type="entry name" value="Aldehyde Dehydrogenase, Chain A, domain 2"/>
    <property type="match status" value="1"/>
</dbReference>
<evidence type="ECO:0000259" key="5">
    <source>
        <dbReference type="Pfam" id="PF00171"/>
    </source>
</evidence>
<dbReference type="AlphaFoldDB" id="A0A6F8YVC6"/>
<evidence type="ECO:0000313" key="7">
    <source>
        <dbReference type="Proteomes" id="UP000503011"/>
    </source>
</evidence>
<dbReference type="PROSITE" id="PS00687">
    <property type="entry name" value="ALDEHYDE_DEHYDR_GLU"/>
    <property type="match status" value="1"/>
</dbReference>
<keyword evidence="7" id="KW-1185">Reference proteome</keyword>
<dbReference type="Gene3D" id="3.40.605.10">
    <property type="entry name" value="Aldehyde Dehydrogenase, Chain A, domain 1"/>
    <property type="match status" value="1"/>
</dbReference>
<dbReference type="EMBL" id="AP022871">
    <property type="protein sequence ID" value="BCB90014.1"/>
    <property type="molecule type" value="Genomic_DNA"/>
</dbReference>
<dbReference type="SUPFAM" id="SSF53720">
    <property type="entry name" value="ALDH-like"/>
    <property type="match status" value="1"/>
</dbReference>
<evidence type="ECO:0000256" key="1">
    <source>
        <dbReference type="ARBA" id="ARBA00009986"/>
    </source>
</evidence>
<dbReference type="FunFam" id="3.40.605.10:FF:000007">
    <property type="entry name" value="NAD/NADP-dependent betaine aldehyde dehydrogenase"/>
    <property type="match status" value="1"/>
</dbReference>
<dbReference type="KEGG" id="psuu:Psuf_073270"/>
<sequence length="489" mass="51964">MTAPAYDLYLGGRWTPAASGALYDCVNPYTSRVWARVPAAGPADVGQAVEAARAALSGEWGALTGFDRARLMRRLAAIVERDAADLAVVESTGNGKLLRESRAQMASLADWLYYFAGLADKLQGETIPADKPNYFLYTRREPVGVVGAIVPWNSPLVLAMWKLAPALAAGCTFVLKPSDWTPVSALEFAKRFDEAGFPPGVLNVVTANQPDAGRALVEHPGVDKVAFTGSTRVGIEVARSAATHLARTTLELGGKSAQIVFADADLAAAVNGVIAGIFAASGQTCIAGSRLLVQREIHDRLVAAIAARAREIRLGDPLSDETDMGPMSNPNQFRTVRGFIERAVAAGAHPVLDGGAGERGGLFVGPTVLTGVRPDMEVAREEVFGPVLAVLPFDDEAEAVGLANDTVYGLGAGVWTRDVQRAHRVAHRVRAGTVWINTYRTVAPFAPFGGYGASGWGRESGLDAVRDYTELKTVWLELEGRTRDPFVVG</sequence>
<protein>
    <submittedName>
        <fullName evidence="6">Aldehyde dehydrogenase</fullName>
    </submittedName>
</protein>